<name>A0ACC1NA27_9HYPO</name>
<reference evidence="1" key="1">
    <citation type="submission" date="2022-08" db="EMBL/GenBank/DDBJ databases">
        <title>Genome Sequence of Lecanicillium fungicola.</title>
        <authorList>
            <person name="Buettner E."/>
        </authorList>
    </citation>
    <scope>NUCLEOTIDE SEQUENCE</scope>
    <source>
        <strain evidence="1">Babe33</strain>
    </source>
</reference>
<gene>
    <name evidence="1" type="ORF">NQ176_g5116</name>
</gene>
<protein>
    <submittedName>
        <fullName evidence="1">Uncharacterized protein</fullName>
    </submittedName>
</protein>
<keyword evidence="2" id="KW-1185">Reference proteome</keyword>
<dbReference type="Proteomes" id="UP001143910">
    <property type="component" value="Unassembled WGS sequence"/>
</dbReference>
<dbReference type="EMBL" id="JANJQO010000616">
    <property type="protein sequence ID" value="KAJ2976145.1"/>
    <property type="molecule type" value="Genomic_DNA"/>
</dbReference>
<evidence type="ECO:0000313" key="2">
    <source>
        <dbReference type="Proteomes" id="UP001143910"/>
    </source>
</evidence>
<sequence length="408" mass="45530">MLTSRDKVLIKVVSRHGFYLLIFVLAILSYIYGSVFQSSQRASNLKVLVVDYDGDLVSESLRQAYTSLKGRAFLSLEYGPVSDFDSVASIEQAVCSRRFWAGIFIHAHTTERLLRTLAGNTTLPYNLTDAVTFVYNGARYPVVAQSFIAADLQRLAAASSQVLYEVHGKALLSGVNQDSQLAVSALFQPLPSSTIVLHSMVQGTRILLNTITMVVAPLIQFFFVMAQDHVSSALSIFRETKARTLYLRRLLSSKVFALLAGLPVAAVTYGFRENWELTGTQFVEIWLVWAFYMDISYLVMDSVIGTLIQLKYAPFFIFSWIILNVTSTLFPFELNPGFYKWGYALPAHNVWSLLMQIYSRGCASQLEVALPVLFVWWLMGTFSSAAAVWRKTTTAKASSQKSSVANGK</sequence>
<accession>A0ACC1NA27</accession>
<evidence type="ECO:0000313" key="1">
    <source>
        <dbReference type="EMBL" id="KAJ2976145.1"/>
    </source>
</evidence>
<comment type="caution">
    <text evidence="1">The sequence shown here is derived from an EMBL/GenBank/DDBJ whole genome shotgun (WGS) entry which is preliminary data.</text>
</comment>
<organism evidence="1 2">
    <name type="scientific">Zarea fungicola</name>
    <dbReference type="NCBI Taxonomy" id="93591"/>
    <lineage>
        <taxon>Eukaryota</taxon>
        <taxon>Fungi</taxon>
        <taxon>Dikarya</taxon>
        <taxon>Ascomycota</taxon>
        <taxon>Pezizomycotina</taxon>
        <taxon>Sordariomycetes</taxon>
        <taxon>Hypocreomycetidae</taxon>
        <taxon>Hypocreales</taxon>
        <taxon>Cordycipitaceae</taxon>
        <taxon>Zarea</taxon>
    </lineage>
</organism>
<proteinExistence type="predicted"/>